<organism evidence="1 2">
    <name type="scientific">Diversispora epigaea</name>
    <dbReference type="NCBI Taxonomy" id="1348612"/>
    <lineage>
        <taxon>Eukaryota</taxon>
        <taxon>Fungi</taxon>
        <taxon>Fungi incertae sedis</taxon>
        <taxon>Mucoromycota</taxon>
        <taxon>Glomeromycotina</taxon>
        <taxon>Glomeromycetes</taxon>
        <taxon>Diversisporales</taxon>
        <taxon>Diversisporaceae</taxon>
        <taxon>Diversispora</taxon>
    </lineage>
</organism>
<keyword evidence="2" id="KW-1185">Reference proteome</keyword>
<evidence type="ECO:0000313" key="2">
    <source>
        <dbReference type="Proteomes" id="UP000266861"/>
    </source>
</evidence>
<gene>
    <name evidence="1" type="ORF">Glove_52g106</name>
</gene>
<protein>
    <recommendedName>
        <fullName evidence="3">BACK domain-containing protein</fullName>
    </recommendedName>
</protein>
<accession>A0A397JD78</accession>
<comment type="caution">
    <text evidence="1">The sequence shown here is derived from an EMBL/GenBank/DDBJ whole genome shotgun (WGS) entry which is preliminary data.</text>
</comment>
<name>A0A397JD78_9GLOM</name>
<evidence type="ECO:0008006" key="3">
    <source>
        <dbReference type="Google" id="ProtNLM"/>
    </source>
</evidence>
<dbReference type="Proteomes" id="UP000266861">
    <property type="component" value="Unassembled WGS sequence"/>
</dbReference>
<reference evidence="1 2" key="1">
    <citation type="submission" date="2018-08" db="EMBL/GenBank/DDBJ databases">
        <title>Genome and evolution of the arbuscular mycorrhizal fungus Diversispora epigaea (formerly Glomus versiforme) and its bacterial endosymbionts.</title>
        <authorList>
            <person name="Sun X."/>
            <person name="Fei Z."/>
            <person name="Harrison M."/>
        </authorList>
    </citation>
    <scope>NUCLEOTIDE SEQUENCE [LARGE SCALE GENOMIC DNA]</scope>
    <source>
        <strain evidence="1 2">IT104</strain>
    </source>
</reference>
<proteinExistence type="predicted"/>
<dbReference type="EMBL" id="PQFF01000049">
    <property type="protein sequence ID" value="RHZ86289.1"/>
    <property type="molecule type" value="Genomic_DNA"/>
</dbReference>
<sequence>MKTVDVFEIERINRKTLKALVYHSIFNEDNFKDFGNICNVMILQSIQIISLQEFALVSLLKRDNLDDLKLEEIDVWKYIIKWKIIVQNSILPSGLEKRTLKFLGITLQNAMSDT</sequence>
<dbReference type="AlphaFoldDB" id="A0A397JD78"/>
<evidence type="ECO:0000313" key="1">
    <source>
        <dbReference type="EMBL" id="RHZ86289.1"/>
    </source>
</evidence>